<evidence type="ECO:0000313" key="3">
    <source>
        <dbReference type="Proteomes" id="UP000613193"/>
    </source>
</evidence>
<keyword evidence="1" id="KW-1133">Transmembrane helix</keyword>
<protein>
    <submittedName>
        <fullName evidence="2">Uncharacterized protein</fullName>
    </submittedName>
</protein>
<accession>A0A934PT01</accession>
<feature type="transmembrane region" description="Helical" evidence="1">
    <location>
        <begin position="9"/>
        <end position="31"/>
    </location>
</feature>
<gene>
    <name evidence="2" type="ORF">I5M19_06105</name>
</gene>
<evidence type="ECO:0000313" key="2">
    <source>
        <dbReference type="EMBL" id="MBK0378870.1"/>
    </source>
</evidence>
<dbReference type="AlphaFoldDB" id="A0A934PT01"/>
<evidence type="ECO:0000256" key="1">
    <source>
        <dbReference type="SAM" id="Phobius"/>
    </source>
</evidence>
<name>A0A934PT01_9SPHI</name>
<organism evidence="2 3">
    <name type="scientific">Mucilaginibacter segetis</name>
    <dbReference type="NCBI Taxonomy" id="2793071"/>
    <lineage>
        <taxon>Bacteria</taxon>
        <taxon>Pseudomonadati</taxon>
        <taxon>Bacteroidota</taxon>
        <taxon>Sphingobacteriia</taxon>
        <taxon>Sphingobacteriales</taxon>
        <taxon>Sphingobacteriaceae</taxon>
        <taxon>Mucilaginibacter</taxon>
    </lineage>
</organism>
<reference evidence="2" key="1">
    <citation type="submission" date="2020-12" db="EMBL/GenBank/DDBJ databases">
        <title>Bacterial novel species Mucilaginibacter sp. SD-g isolated from soil.</title>
        <authorList>
            <person name="Jung H.-Y."/>
        </authorList>
    </citation>
    <scope>NUCLEOTIDE SEQUENCE</scope>
    <source>
        <strain evidence="2">SD-g</strain>
    </source>
</reference>
<sequence length="147" mass="17207">MKELSSDFLYYKSLIGLIVGPVLIAAFIGFFWKNNFSDDVVNISYAILIIFTVIQWIRLSHCRKVYLDGNSLMLKGYFWESSQSISVSEIESVKFVYNFSVKKERKLIKLTLPFKDKSSYIYFFRNSDKTTLNKLLGQIDRLKDNLE</sequence>
<dbReference type="EMBL" id="JAEHFW010000001">
    <property type="protein sequence ID" value="MBK0378870.1"/>
    <property type="molecule type" value="Genomic_DNA"/>
</dbReference>
<comment type="caution">
    <text evidence="2">The sequence shown here is derived from an EMBL/GenBank/DDBJ whole genome shotgun (WGS) entry which is preliminary data.</text>
</comment>
<dbReference type="Proteomes" id="UP000613193">
    <property type="component" value="Unassembled WGS sequence"/>
</dbReference>
<keyword evidence="1" id="KW-0472">Membrane</keyword>
<proteinExistence type="predicted"/>
<feature type="transmembrane region" description="Helical" evidence="1">
    <location>
        <begin position="43"/>
        <end position="59"/>
    </location>
</feature>
<keyword evidence="1" id="KW-0812">Transmembrane</keyword>
<keyword evidence="3" id="KW-1185">Reference proteome</keyword>